<evidence type="ECO:0000313" key="1">
    <source>
        <dbReference type="EMBL" id="CAG8808601.1"/>
    </source>
</evidence>
<keyword evidence="2" id="KW-1185">Reference proteome</keyword>
<dbReference type="EMBL" id="CAJVQB010026469">
    <property type="protein sequence ID" value="CAG8808601.1"/>
    <property type="molecule type" value="Genomic_DNA"/>
</dbReference>
<accession>A0ABN7VZD5</accession>
<reference evidence="1 2" key="1">
    <citation type="submission" date="2021-06" db="EMBL/GenBank/DDBJ databases">
        <authorList>
            <person name="Kallberg Y."/>
            <person name="Tangrot J."/>
            <person name="Rosling A."/>
        </authorList>
    </citation>
    <scope>NUCLEOTIDE SEQUENCE [LARGE SCALE GENOMIC DNA]</scope>
    <source>
        <strain evidence="1 2">120-4 pot B 10/14</strain>
    </source>
</reference>
<sequence length="111" mass="12349">MNIKSELNLNDYRKEFTEAKLQDAVNISTVAKIIDSGEDLSSSKEVSETIEHVQNTLIIGEIVDLSQFNIENEIINGNSTSILNDTGNMDYSPEQLVDKFLAEESALVEII</sequence>
<proteinExistence type="predicted"/>
<organism evidence="1 2">
    <name type="scientific">Gigaspora margarita</name>
    <dbReference type="NCBI Taxonomy" id="4874"/>
    <lineage>
        <taxon>Eukaryota</taxon>
        <taxon>Fungi</taxon>
        <taxon>Fungi incertae sedis</taxon>
        <taxon>Mucoromycota</taxon>
        <taxon>Glomeromycotina</taxon>
        <taxon>Glomeromycetes</taxon>
        <taxon>Diversisporales</taxon>
        <taxon>Gigasporaceae</taxon>
        <taxon>Gigaspora</taxon>
    </lineage>
</organism>
<comment type="caution">
    <text evidence="1">The sequence shown here is derived from an EMBL/GenBank/DDBJ whole genome shotgun (WGS) entry which is preliminary data.</text>
</comment>
<dbReference type="Proteomes" id="UP000789901">
    <property type="component" value="Unassembled WGS sequence"/>
</dbReference>
<gene>
    <name evidence="1" type="ORF">GMARGA_LOCUS24738</name>
</gene>
<protein>
    <submittedName>
        <fullName evidence="1">14423_t:CDS:1</fullName>
    </submittedName>
</protein>
<evidence type="ECO:0000313" key="2">
    <source>
        <dbReference type="Proteomes" id="UP000789901"/>
    </source>
</evidence>
<name>A0ABN7VZD5_GIGMA</name>